<dbReference type="InterPro" id="IPR020449">
    <property type="entry name" value="Tscrpt_reg_AraC-type_HTH"/>
</dbReference>
<feature type="domain" description="HTH araC/xylS-type" evidence="4">
    <location>
        <begin position="178"/>
        <end position="276"/>
    </location>
</feature>
<comment type="caution">
    <text evidence="5">The sequence shown here is derived from an EMBL/GenBank/DDBJ whole genome shotgun (WGS) entry which is preliminary data.</text>
</comment>
<dbReference type="SUPFAM" id="SSF46689">
    <property type="entry name" value="Homeodomain-like"/>
    <property type="match status" value="2"/>
</dbReference>
<gene>
    <name evidence="5" type="ORF">H9831_04130</name>
</gene>
<dbReference type="InterPro" id="IPR037923">
    <property type="entry name" value="HTH-like"/>
</dbReference>
<proteinExistence type="predicted"/>
<keyword evidence="2" id="KW-0238">DNA-binding</keyword>
<keyword evidence="3" id="KW-0804">Transcription</keyword>
<dbReference type="GO" id="GO:0043565">
    <property type="term" value="F:sequence-specific DNA binding"/>
    <property type="evidence" value="ECO:0007669"/>
    <property type="project" value="InterPro"/>
</dbReference>
<protein>
    <submittedName>
        <fullName evidence="5">AraC family transcriptional regulator</fullName>
    </submittedName>
</protein>
<reference evidence="5" key="1">
    <citation type="journal article" date="2021" name="PeerJ">
        <title>Extensive microbial diversity within the chicken gut microbiome revealed by metagenomics and culture.</title>
        <authorList>
            <person name="Gilroy R."/>
            <person name="Ravi A."/>
            <person name="Getino M."/>
            <person name="Pursley I."/>
            <person name="Horton D.L."/>
            <person name="Alikhan N.F."/>
            <person name="Baker D."/>
            <person name="Gharbi K."/>
            <person name="Hall N."/>
            <person name="Watson M."/>
            <person name="Adriaenssens E.M."/>
            <person name="Foster-Nyarko E."/>
            <person name="Jarju S."/>
            <person name="Secka A."/>
            <person name="Antonio M."/>
            <person name="Oren A."/>
            <person name="Chaudhuri R.R."/>
            <person name="La Ragione R."/>
            <person name="Hildebrand F."/>
            <person name="Pallen M.J."/>
        </authorList>
    </citation>
    <scope>NUCLEOTIDE SEQUENCE</scope>
    <source>
        <strain evidence="5">ChiSxjej3B15-24422</strain>
    </source>
</reference>
<evidence type="ECO:0000256" key="3">
    <source>
        <dbReference type="ARBA" id="ARBA00023163"/>
    </source>
</evidence>
<dbReference type="GO" id="GO:0003700">
    <property type="term" value="F:DNA-binding transcription factor activity"/>
    <property type="evidence" value="ECO:0007669"/>
    <property type="project" value="InterPro"/>
</dbReference>
<dbReference type="InterPro" id="IPR018060">
    <property type="entry name" value="HTH_AraC"/>
</dbReference>
<accession>A0A9D2C6H8</accession>
<dbReference type="Gene3D" id="1.10.10.60">
    <property type="entry name" value="Homeodomain-like"/>
    <property type="match status" value="2"/>
</dbReference>
<organism evidence="5 6">
    <name type="scientific">Candidatus Eisenbergiella pullistercoris</name>
    <dbReference type="NCBI Taxonomy" id="2838555"/>
    <lineage>
        <taxon>Bacteria</taxon>
        <taxon>Bacillati</taxon>
        <taxon>Bacillota</taxon>
        <taxon>Clostridia</taxon>
        <taxon>Lachnospirales</taxon>
        <taxon>Lachnospiraceae</taxon>
        <taxon>Eisenbergiella</taxon>
    </lineage>
</organism>
<evidence type="ECO:0000313" key="6">
    <source>
        <dbReference type="Proteomes" id="UP000824007"/>
    </source>
</evidence>
<evidence type="ECO:0000256" key="2">
    <source>
        <dbReference type="ARBA" id="ARBA00023125"/>
    </source>
</evidence>
<dbReference type="PANTHER" id="PTHR43280">
    <property type="entry name" value="ARAC-FAMILY TRANSCRIPTIONAL REGULATOR"/>
    <property type="match status" value="1"/>
</dbReference>
<dbReference type="Gene3D" id="2.60.120.10">
    <property type="entry name" value="Jelly Rolls"/>
    <property type="match status" value="1"/>
</dbReference>
<dbReference type="PANTHER" id="PTHR43280:SF2">
    <property type="entry name" value="HTH-TYPE TRANSCRIPTIONAL REGULATOR EXSA"/>
    <property type="match status" value="1"/>
</dbReference>
<dbReference type="InterPro" id="IPR018062">
    <property type="entry name" value="HTH_AraC-typ_CS"/>
</dbReference>
<sequence>MKHTEYAPYAGFGVEYIRNPQKMNMKMQHYHDSYELYLQTAGERTLLLNDLRYTLRPGDLYFLKPFELHYTKSYESSYYERYLMNIPASCLSPILTESEAAALFASLDSCVLHLNEGQTAEMLDCFRKAENYGRRKGFLTEKLLCSTILQTLVFVSELLKQEEIAEGLSAERIPEEIVSAIRYINRHYSEPVSLEQAAERVHMSRYHFCRVFHSAAGATFLEYLYNVRLAKAHQLLLGSDLRLSEIASRCGFSSTSHLTRIFKNTYGMPPGEFRKKAGALSGV</sequence>
<dbReference type="InterPro" id="IPR009057">
    <property type="entry name" value="Homeodomain-like_sf"/>
</dbReference>
<dbReference type="SMART" id="SM00342">
    <property type="entry name" value="HTH_ARAC"/>
    <property type="match status" value="1"/>
</dbReference>
<dbReference type="PROSITE" id="PS00041">
    <property type="entry name" value="HTH_ARAC_FAMILY_1"/>
    <property type="match status" value="1"/>
</dbReference>
<keyword evidence="1" id="KW-0805">Transcription regulation</keyword>
<dbReference type="Pfam" id="PF12833">
    <property type="entry name" value="HTH_18"/>
    <property type="match status" value="1"/>
</dbReference>
<dbReference type="Proteomes" id="UP000824007">
    <property type="component" value="Unassembled WGS sequence"/>
</dbReference>
<name>A0A9D2C6H8_9FIRM</name>
<dbReference type="EMBL" id="DXDD01000050">
    <property type="protein sequence ID" value="HIY59859.1"/>
    <property type="molecule type" value="Genomic_DNA"/>
</dbReference>
<dbReference type="InterPro" id="IPR003313">
    <property type="entry name" value="AraC-bd"/>
</dbReference>
<evidence type="ECO:0000259" key="4">
    <source>
        <dbReference type="PROSITE" id="PS01124"/>
    </source>
</evidence>
<dbReference type="PROSITE" id="PS01124">
    <property type="entry name" value="HTH_ARAC_FAMILY_2"/>
    <property type="match status" value="1"/>
</dbReference>
<dbReference type="AlphaFoldDB" id="A0A9D2C6H8"/>
<evidence type="ECO:0000313" key="5">
    <source>
        <dbReference type="EMBL" id="HIY59859.1"/>
    </source>
</evidence>
<reference evidence="5" key="2">
    <citation type="submission" date="2021-04" db="EMBL/GenBank/DDBJ databases">
        <authorList>
            <person name="Gilroy R."/>
        </authorList>
    </citation>
    <scope>NUCLEOTIDE SEQUENCE</scope>
    <source>
        <strain evidence="5">ChiSxjej3B15-24422</strain>
    </source>
</reference>
<dbReference type="Pfam" id="PF02311">
    <property type="entry name" value="AraC_binding"/>
    <property type="match status" value="1"/>
</dbReference>
<dbReference type="InterPro" id="IPR014710">
    <property type="entry name" value="RmlC-like_jellyroll"/>
</dbReference>
<evidence type="ECO:0000256" key="1">
    <source>
        <dbReference type="ARBA" id="ARBA00023015"/>
    </source>
</evidence>
<dbReference type="PRINTS" id="PR00032">
    <property type="entry name" value="HTHARAC"/>
</dbReference>
<dbReference type="SUPFAM" id="SSF51215">
    <property type="entry name" value="Regulatory protein AraC"/>
    <property type="match status" value="1"/>
</dbReference>